<comment type="similarity">
    <text evidence="2">Belongs to the krueppel C2H2-type zinc-finger protein family.</text>
</comment>
<evidence type="ECO:0000256" key="6">
    <source>
        <dbReference type="ARBA" id="ARBA00022833"/>
    </source>
</evidence>
<dbReference type="GO" id="GO:0005634">
    <property type="term" value="C:nucleus"/>
    <property type="evidence" value="ECO:0007669"/>
    <property type="project" value="UniProtKB-SubCell"/>
</dbReference>
<keyword evidence="8" id="KW-0238">DNA-binding</keyword>
<evidence type="ECO:0000256" key="12">
    <source>
        <dbReference type="SAM" id="MobiDB-lite"/>
    </source>
</evidence>
<dbReference type="PANTHER" id="PTHR16515">
    <property type="entry name" value="PR DOMAIN ZINC FINGER PROTEIN"/>
    <property type="match status" value="1"/>
</dbReference>
<evidence type="ECO:0000313" key="14">
    <source>
        <dbReference type="Proteomes" id="UP000515158"/>
    </source>
</evidence>
<proteinExistence type="inferred from homology"/>
<dbReference type="OrthoDB" id="6910977at2759"/>
<comment type="subcellular location">
    <subcellularLocation>
        <location evidence="1">Nucleus</location>
    </subcellularLocation>
</comment>
<dbReference type="InterPro" id="IPR013087">
    <property type="entry name" value="Znf_C2H2_type"/>
</dbReference>
<protein>
    <submittedName>
        <fullName evidence="15">Zinc finger protein 394-like</fullName>
    </submittedName>
</protein>
<evidence type="ECO:0000256" key="1">
    <source>
        <dbReference type="ARBA" id="ARBA00004123"/>
    </source>
</evidence>
<gene>
    <name evidence="15" type="primary">LOC117648420</name>
</gene>
<keyword evidence="3" id="KW-0479">Metal-binding</keyword>
<dbReference type="PROSITE" id="PS50157">
    <property type="entry name" value="ZINC_FINGER_C2H2_2"/>
    <property type="match status" value="2"/>
</dbReference>
<dbReference type="Proteomes" id="UP000515158">
    <property type="component" value="Unplaced"/>
</dbReference>
<sequence>MEGDQEDWLLDPNLSIVTRLERACRSDLVAASRRQPGAPNGVLRVQVHHRQPHGDHGEGLGFEHRALGVVFCQGLNRDVVQECAVRNCCSDCPDVLVEAVDSVVGVVGKVQPPALQAATQPPGGCLVVRVGTSTASKDARSSRPSPPPRRPHQSALLSQAVSEAVEQALMELNNNDCSNNNKALLDGALLRSLGGGGADRADRRTCRPTRNSTRNAARMEKERTLALAAQGLQGLQGHGLQGHGLQGPAAMFGLAAPSAARLALGKGPKGERLYDGQAEQGNQAVDETHGAEALEADVAVVSSSSGSSRQLHKCGHCGKEFDRPWVLKGHLRLHTGERPFACPFCQKRFADRSNLRAHQRTRAHHDWSWHCPKCYKAFSQQRYMERHGPDACSKHRLKQLNRASHSSLINELLHQQDHL</sequence>
<evidence type="ECO:0000256" key="8">
    <source>
        <dbReference type="ARBA" id="ARBA00023125"/>
    </source>
</evidence>
<dbReference type="InterPro" id="IPR050331">
    <property type="entry name" value="Zinc_finger"/>
</dbReference>
<keyword evidence="4" id="KW-0677">Repeat</keyword>
<dbReference type="Gene3D" id="3.30.160.60">
    <property type="entry name" value="Classic Zinc Finger"/>
    <property type="match status" value="2"/>
</dbReference>
<dbReference type="GO" id="GO:0003677">
    <property type="term" value="F:DNA binding"/>
    <property type="evidence" value="ECO:0007669"/>
    <property type="project" value="UniProtKB-KW"/>
</dbReference>
<evidence type="ECO:0000256" key="4">
    <source>
        <dbReference type="ARBA" id="ARBA00022737"/>
    </source>
</evidence>
<dbReference type="Pfam" id="PF00096">
    <property type="entry name" value="zf-C2H2"/>
    <property type="match status" value="2"/>
</dbReference>
<feature type="domain" description="C2H2-type" evidence="13">
    <location>
        <begin position="340"/>
        <end position="364"/>
    </location>
</feature>
<evidence type="ECO:0000256" key="5">
    <source>
        <dbReference type="ARBA" id="ARBA00022771"/>
    </source>
</evidence>
<evidence type="ECO:0000256" key="2">
    <source>
        <dbReference type="ARBA" id="ARBA00006991"/>
    </source>
</evidence>
<organism evidence="15">
    <name type="scientific">Thrips palmi</name>
    <name type="common">Melon thrips</name>
    <dbReference type="NCBI Taxonomy" id="161013"/>
    <lineage>
        <taxon>Eukaryota</taxon>
        <taxon>Metazoa</taxon>
        <taxon>Ecdysozoa</taxon>
        <taxon>Arthropoda</taxon>
        <taxon>Hexapoda</taxon>
        <taxon>Insecta</taxon>
        <taxon>Pterygota</taxon>
        <taxon>Neoptera</taxon>
        <taxon>Paraneoptera</taxon>
        <taxon>Thysanoptera</taxon>
        <taxon>Terebrantia</taxon>
        <taxon>Thripoidea</taxon>
        <taxon>Thripidae</taxon>
        <taxon>Thrips</taxon>
    </lineage>
</organism>
<dbReference type="PROSITE" id="PS00028">
    <property type="entry name" value="ZINC_FINGER_C2H2_1"/>
    <property type="match status" value="2"/>
</dbReference>
<feature type="region of interest" description="Disordered" evidence="12">
    <location>
        <begin position="194"/>
        <end position="218"/>
    </location>
</feature>
<dbReference type="GO" id="GO:0008270">
    <property type="term" value="F:zinc ion binding"/>
    <property type="evidence" value="ECO:0007669"/>
    <property type="project" value="UniProtKB-KW"/>
</dbReference>
<dbReference type="InterPro" id="IPR036236">
    <property type="entry name" value="Znf_C2H2_sf"/>
</dbReference>
<dbReference type="RefSeq" id="XP_034246816.1">
    <property type="nucleotide sequence ID" value="XM_034390925.1"/>
</dbReference>
<keyword evidence="5 11" id="KW-0863">Zinc-finger</keyword>
<name>A0A6P8Z8Y1_THRPL</name>
<dbReference type="FunFam" id="3.30.160.60:FF:001465">
    <property type="entry name" value="Zinc finger protein 560"/>
    <property type="match status" value="1"/>
</dbReference>
<evidence type="ECO:0000256" key="11">
    <source>
        <dbReference type="PROSITE-ProRule" id="PRU00042"/>
    </source>
</evidence>
<evidence type="ECO:0000256" key="9">
    <source>
        <dbReference type="ARBA" id="ARBA00023163"/>
    </source>
</evidence>
<accession>A0A6P8Z8Y1</accession>
<dbReference type="FunFam" id="3.30.160.60:FF:000185">
    <property type="entry name" value="zinc finger protein 319"/>
    <property type="match status" value="1"/>
</dbReference>
<reference evidence="15" key="1">
    <citation type="submission" date="2025-08" db="UniProtKB">
        <authorList>
            <consortium name="RefSeq"/>
        </authorList>
    </citation>
    <scope>IDENTIFICATION</scope>
    <source>
        <tissue evidence="15">Total insect</tissue>
    </source>
</reference>
<dbReference type="KEGG" id="tpal:117648420"/>
<dbReference type="PANTHER" id="PTHR16515:SF49">
    <property type="entry name" value="GASTRULA ZINC FINGER PROTEIN XLCGF49.1-LIKE-RELATED"/>
    <property type="match status" value="1"/>
</dbReference>
<keyword evidence="6" id="KW-0862">Zinc</keyword>
<keyword evidence="9" id="KW-0804">Transcription</keyword>
<keyword evidence="10" id="KW-0539">Nucleus</keyword>
<evidence type="ECO:0000259" key="13">
    <source>
        <dbReference type="PROSITE" id="PS50157"/>
    </source>
</evidence>
<evidence type="ECO:0000256" key="7">
    <source>
        <dbReference type="ARBA" id="ARBA00023015"/>
    </source>
</evidence>
<keyword evidence="14" id="KW-1185">Reference proteome</keyword>
<dbReference type="SUPFAM" id="SSF57667">
    <property type="entry name" value="beta-beta-alpha zinc fingers"/>
    <property type="match status" value="1"/>
</dbReference>
<evidence type="ECO:0000256" key="3">
    <source>
        <dbReference type="ARBA" id="ARBA00022723"/>
    </source>
</evidence>
<keyword evidence="7" id="KW-0805">Transcription regulation</keyword>
<dbReference type="AlphaFoldDB" id="A0A6P8Z8Y1"/>
<dbReference type="InParanoid" id="A0A6P8Z8Y1"/>
<dbReference type="SMART" id="SM00355">
    <property type="entry name" value="ZnF_C2H2"/>
    <property type="match status" value="3"/>
</dbReference>
<evidence type="ECO:0000313" key="15">
    <source>
        <dbReference type="RefSeq" id="XP_034246816.1"/>
    </source>
</evidence>
<feature type="region of interest" description="Disordered" evidence="12">
    <location>
        <begin position="132"/>
        <end position="153"/>
    </location>
</feature>
<feature type="domain" description="C2H2-type" evidence="13">
    <location>
        <begin position="312"/>
        <end position="339"/>
    </location>
</feature>
<evidence type="ECO:0000256" key="10">
    <source>
        <dbReference type="ARBA" id="ARBA00023242"/>
    </source>
</evidence>
<dbReference type="GO" id="GO:0000122">
    <property type="term" value="P:negative regulation of transcription by RNA polymerase II"/>
    <property type="evidence" value="ECO:0007669"/>
    <property type="project" value="UniProtKB-ARBA"/>
</dbReference>
<dbReference type="GeneID" id="117648420"/>